<accession>A0AAV1JTX4</accession>
<dbReference type="AlphaFoldDB" id="A0AAV1JTX4"/>
<feature type="region of interest" description="Disordered" evidence="1">
    <location>
        <begin position="290"/>
        <end position="365"/>
    </location>
</feature>
<name>A0AAV1JTX4_9NEOP</name>
<organism evidence="3 4">
    <name type="scientific">Leptosia nina</name>
    <dbReference type="NCBI Taxonomy" id="320188"/>
    <lineage>
        <taxon>Eukaryota</taxon>
        <taxon>Metazoa</taxon>
        <taxon>Ecdysozoa</taxon>
        <taxon>Arthropoda</taxon>
        <taxon>Hexapoda</taxon>
        <taxon>Insecta</taxon>
        <taxon>Pterygota</taxon>
        <taxon>Neoptera</taxon>
        <taxon>Endopterygota</taxon>
        <taxon>Lepidoptera</taxon>
        <taxon>Glossata</taxon>
        <taxon>Ditrysia</taxon>
        <taxon>Papilionoidea</taxon>
        <taxon>Pieridae</taxon>
        <taxon>Pierinae</taxon>
        <taxon>Leptosia</taxon>
    </lineage>
</organism>
<feature type="transmembrane region" description="Helical" evidence="2">
    <location>
        <begin position="24"/>
        <end position="44"/>
    </location>
</feature>
<gene>
    <name evidence="3" type="ORF">LNINA_LOCUS11338</name>
</gene>
<feature type="transmembrane region" description="Helical" evidence="2">
    <location>
        <begin position="147"/>
        <end position="170"/>
    </location>
</feature>
<keyword evidence="2" id="KW-0472">Membrane</keyword>
<evidence type="ECO:0000256" key="1">
    <source>
        <dbReference type="SAM" id="MobiDB-lite"/>
    </source>
</evidence>
<evidence type="ECO:0000256" key="2">
    <source>
        <dbReference type="SAM" id="Phobius"/>
    </source>
</evidence>
<evidence type="ECO:0000313" key="4">
    <source>
        <dbReference type="Proteomes" id="UP001497472"/>
    </source>
</evidence>
<keyword evidence="2" id="KW-1133">Transmembrane helix</keyword>
<dbReference type="Proteomes" id="UP001497472">
    <property type="component" value="Unassembled WGS sequence"/>
</dbReference>
<feature type="transmembrane region" description="Helical" evidence="2">
    <location>
        <begin position="182"/>
        <end position="201"/>
    </location>
</feature>
<keyword evidence="4" id="KW-1185">Reference proteome</keyword>
<sequence>MTILLYDYRELEEKAATQLKAWKVWHLIIFALAGGFGILNYVFLQNTMDLVDNNCVLFPRQLSFKMIDVPIGNTNPNVGNVDAQNAVHIDNATDVKAREIAENATNTNKRDMTSISDDSAQRVEERLVLDTSRTLFGRDTDCEFAEYMPVISLIFAAAWATMFTMCPGGGQPRSGLPQPWRILAPALIFALVMVGLTGHSFTRINAGLVEFCSAFYNVTNTTSCSALDAHLERSWSASWSFAGRAAATRAVSAGVWASWACAATLFLVRCLAAPDFKVRRTGAYLKDPQNKVTPYLNKPRRQISKESPSKPDMTSLRSEPTITTELVTVSIEQDQDTAPTSLQVTPIKTPKKESIELKSPPHILD</sequence>
<dbReference type="EMBL" id="CAVLEF010000140">
    <property type="protein sequence ID" value="CAK1552281.1"/>
    <property type="molecule type" value="Genomic_DNA"/>
</dbReference>
<protein>
    <submittedName>
        <fullName evidence="3">Uncharacterized protein</fullName>
    </submittedName>
</protein>
<feature type="compositionally biased region" description="Polar residues" evidence="1">
    <location>
        <begin position="315"/>
        <end position="346"/>
    </location>
</feature>
<comment type="caution">
    <text evidence="3">The sequence shown here is derived from an EMBL/GenBank/DDBJ whole genome shotgun (WGS) entry which is preliminary data.</text>
</comment>
<keyword evidence="2" id="KW-0812">Transmembrane</keyword>
<evidence type="ECO:0000313" key="3">
    <source>
        <dbReference type="EMBL" id="CAK1552281.1"/>
    </source>
</evidence>
<reference evidence="3 4" key="1">
    <citation type="submission" date="2023-11" db="EMBL/GenBank/DDBJ databases">
        <authorList>
            <person name="Okamura Y."/>
        </authorList>
    </citation>
    <scope>NUCLEOTIDE SEQUENCE [LARGE SCALE GENOMIC DNA]</scope>
</reference>
<proteinExistence type="predicted"/>